<dbReference type="Proteomes" id="UP000785679">
    <property type="component" value="Unassembled WGS sequence"/>
</dbReference>
<dbReference type="AlphaFoldDB" id="A0A8J8NLJ2"/>
<dbReference type="EMBL" id="RRYP01012473">
    <property type="protein sequence ID" value="TNV77084.1"/>
    <property type="molecule type" value="Genomic_DNA"/>
</dbReference>
<reference evidence="1" key="1">
    <citation type="submission" date="2019-06" db="EMBL/GenBank/DDBJ databases">
        <authorList>
            <person name="Zheng W."/>
        </authorList>
    </citation>
    <scope>NUCLEOTIDE SEQUENCE</scope>
    <source>
        <strain evidence="1">QDHG01</strain>
    </source>
</reference>
<proteinExistence type="predicted"/>
<gene>
    <name evidence="1" type="ORF">FGO68_gene12308</name>
</gene>
<comment type="caution">
    <text evidence="1">The sequence shown here is derived from an EMBL/GenBank/DDBJ whole genome shotgun (WGS) entry which is preliminary data.</text>
</comment>
<evidence type="ECO:0000313" key="1">
    <source>
        <dbReference type="EMBL" id="TNV77084.1"/>
    </source>
</evidence>
<keyword evidence="2" id="KW-1185">Reference proteome</keyword>
<protein>
    <submittedName>
        <fullName evidence="1">Uncharacterized protein</fullName>
    </submittedName>
</protein>
<sequence length="89" mass="10186">MTFRLTFLIKNQGSSSRLLINQRIKVFKSVKQQRNSSQGLDVGLSLQKLSVLYLISGLRITDILCTHSTLRSIVILYFCHTQKKTTRNS</sequence>
<organism evidence="1 2">
    <name type="scientific">Halteria grandinella</name>
    <dbReference type="NCBI Taxonomy" id="5974"/>
    <lineage>
        <taxon>Eukaryota</taxon>
        <taxon>Sar</taxon>
        <taxon>Alveolata</taxon>
        <taxon>Ciliophora</taxon>
        <taxon>Intramacronucleata</taxon>
        <taxon>Spirotrichea</taxon>
        <taxon>Stichotrichia</taxon>
        <taxon>Sporadotrichida</taxon>
        <taxon>Halteriidae</taxon>
        <taxon>Halteria</taxon>
    </lineage>
</organism>
<accession>A0A8J8NLJ2</accession>
<evidence type="ECO:0000313" key="2">
    <source>
        <dbReference type="Proteomes" id="UP000785679"/>
    </source>
</evidence>
<name>A0A8J8NLJ2_HALGN</name>